<feature type="region of interest" description="Disordered" evidence="1">
    <location>
        <begin position="78"/>
        <end position="97"/>
    </location>
</feature>
<protein>
    <submittedName>
        <fullName evidence="2">Uncharacterized protein</fullName>
    </submittedName>
</protein>
<dbReference type="AlphaFoldDB" id="A0AA35PML0"/>
<proteinExistence type="predicted"/>
<accession>A0AA35PML0</accession>
<keyword evidence="3" id="KW-1185">Reference proteome</keyword>
<reference evidence="2" key="1">
    <citation type="submission" date="2022-12" db="EMBL/GenBank/DDBJ databases">
        <authorList>
            <person name="Alioto T."/>
            <person name="Alioto T."/>
            <person name="Gomez Garrido J."/>
        </authorList>
    </citation>
    <scope>NUCLEOTIDE SEQUENCE</scope>
</reference>
<evidence type="ECO:0000256" key="1">
    <source>
        <dbReference type="SAM" id="MobiDB-lite"/>
    </source>
</evidence>
<feature type="region of interest" description="Disordered" evidence="1">
    <location>
        <begin position="1"/>
        <end position="61"/>
    </location>
</feature>
<evidence type="ECO:0000313" key="3">
    <source>
        <dbReference type="Proteomes" id="UP001178461"/>
    </source>
</evidence>
<gene>
    <name evidence="2" type="ORF">PODLI_1B026548</name>
</gene>
<evidence type="ECO:0000313" key="2">
    <source>
        <dbReference type="EMBL" id="CAI5793659.1"/>
    </source>
</evidence>
<sequence length="172" mass="17881">MRREFDLGFDVAASAATKGSRSADSLPPPPPAVSRRPSSDGCRPQSQHVEGGPSAGSPAAIVRRPVRAWKWTVCVSPSLGGDAPAKRREQRAGGGVRGCGSGFLPALPFSSHRPGQPRLPPSLPIFPHTLPDRQLRALCAGSSSSSSPRFQQDDSRAAAAAVARRFLAPAGG</sequence>
<dbReference type="Proteomes" id="UP001178461">
    <property type="component" value="Chromosome Z"/>
</dbReference>
<name>A0AA35PML0_9SAUR</name>
<dbReference type="EMBL" id="OX395140">
    <property type="protein sequence ID" value="CAI5793659.1"/>
    <property type="molecule type" value="Genomic_DNA"/>
</dbReference>
<organism evidence="2 3">
    <name type="scientific">Podarcis lilfordi</name>
    <name type="common">Lilford's wall lizard</name>
    <dbReference type="NCBI Taxonomy" id="74358"/>
    <lineage>
        <taxon>Eukaryota</taxon>
        <taxon>Metazoa</taxon>
        <taxon>Chordata</taxon>
        <taxon>Craniata</taxon>
        <taxon>Vertebrata</taxon>
        <taxon>Euteleostomi</taxon>
        <taxon>Lepidosauria</taxon>
        <taxon>Squamata</taxon>
        <taxon>Bifurcata</taxon>
        <taxon>Unidentata</taxon>
        <taxon>Episquamata</taxon>
        <taxon>Laterata</taxon>
        <taxon>Lacertibaenia</taxon>
        <taxon>Lacertidae</taxon>
        <taxon>Podarcis</taxon>
    </lineage>
</organism>